<reference evidence="14" key="1">
    <citation type="submission" date="2023-06" db="EMBL/GenBank/DDBJ databases">
        <authorList>
            <person name="Delattre M."/>
        </authorList>
    </citation>
    <scope>NUCLEOTIDE SEQUENCE</scope>
    <source>
        <strain evidence="14">AF72</strain>
    </source>
</reference>
<feature type="binding site" evidence="12">
    <location>
        <position position="210"/>
    </location>
    <ligand>
        <name>Mg(2+)</name>
        <dbReference type="ChEBI" id="CHEBI:18420"/>
        <label>1</label>
    </ligand>
</feature>
<evidence type="ECO:0000256" key="8">
    <source>
        <dbReference type="ARBA" id="ARBA00022842"/>
    </source>
</evidence>
<dbReference type="FunFam" id="3.30.1240.20:FF:000001">
    <property type="entry name" value="Phosphomannomutase"/>
    <property type="match status" value="1"/>
</dbReference>
<evidence type="ECO:0000256" key="3">
    <source>
        <dbReference type="ARBA" id="ARBA00009736"/>
    </source>
</evidence>
<feature type="binding site" evidence="12">
    <location>
        <position position="9"/>
    </location>
    <ligand>
        <name>Mg(2+)</name>
        <dbReference type="ChEBI" id="CHEBI:18420"/>
        <label>1</label>
    </ligand>
</feature>
<dbReference type="Gene3D" id="3.40.50.1000">
    <property type="entry name" value="HAD superfamily/HAD-like"/>
    <property type="match status" value="1"/>
</dbReference>
<keyword evidence="9 13" id="KW-0413">Isomerase</keyword>
<evidence type="ECO:0000256" key="4">
    <source>
        <dbReference type="ARBA" id="ARBA00011738"/>
    </source>
</evidence>
<comment type="pathway">
    <text evidence="2 13">Nucleotide-sugar biosynthesis; GDP-alpha-D-mannose biosynthesis; alpha-D-mannose 1-phosphate from D-fructose 6-phosphate: step 2/2.</text>
</comment>
<feature type="binding site" evidence="12">
    <location>
        <position position="222"/>
    </location>
    <ligand>
        <name>Mg(2+)</name>
        <dbReference type="ChEBI" id="CHEBI:18420"/>
        <label>1</label>
    </ligand>
</feature>
<dbReference type="GO" id="GO:0005829">
    <property type="term" value="C:cytosol"/>
    <property type="evidence" value="ECO:0007669"/>
    <property type="project" value="TreeGrafter"/>
</dbReference>
<keyword evidence="6 13" id="KW-0963">Cytoplasm</keyword>
<dbReference type="GO" id="GO:0009298">
    <property type="term" value="P:GDP-mannose biosynthetic process"/>
    <property type="evidence" value="ECO:0007669"/>
    <property type="project" value="InterPro"/>
</dbReference>
<dbReference type="GO" id="GO:0006487">
    <property type="term" value="P:protein N-linked glycosylation"/>
    <property type="evidence" value="ECO:0007669"/>
    <property type="project" value="TreeGrafter"/>
</dbReference>
<dbReference type="NCBIfam" id="TIGR01484">
    <property type="entry name" value="HAD-SF-IIB"/>
    <property type="match status" value="1"/>
</dbReference>
<keyword evidence="8 12" id="KW-0460">Magnesium</keyword>
<feature type="active site" description="Proton donor/acceptor" evidence="10">
    <location>
        <position position="11"/>
    </location>
</feature>
<comment type="function">
    <text evidence="13">Involved in the synthesis of the GDP-mannose and dolichol-phosphate-mannose required for a number of critical mannosyl transfer reactions.</text>
</comment>
<dbReference type="SFLD" id="SFLDS00003">
    <property type="entry name" value="Haloacid_Dehalogenase"/>
    <property type="match status" value="1"/>
</dbReference>
<dbReference type="InterPro" id="IPR023214">
    <property type="entry name" value="HAD_sf"/>
</dbReference>
<dbReference type="GO" id="GO:0006013">
    <property type="term" value="P:mannose metabolic process"/>
    <property type="evidence" value="ECO:0007669"/>
    <property type="project" value="TreeGrafter"/>
</dbReference>
<dbReference type="GO" id="GO:0004615">
    <property type="term" value="F:phosphomannomutase activity"/>
    <property type="evidence" value="ECO:0007669"/>
    <property type="project" value="UniProtKB-EC"/>
</dbReference>
<organism evidence="14 15">
    <name type="scientific">Mesorhabditis spiculigera</name>
    <dbReference type="NCBI Taxonomy" id="96644"/>
    <lineage>
        <taxon>Eukaryota</taxon>
        <taxon>Metazoa</taxon>
        <taxon>Ecdysozoa</taxon>
        <taxon>Nematoda</taxon>
        <taxon>Chromadorea</taxon>
        <taxon>Rhabditida</taxon>
        <taxon>Rhabditina</taxon>
        <taxon>Rhabditomorpha</taxon>
        <taxon>Rhabditoidea</taxon>
        <taxon>Rhabditidae</taxon>
        <taxon>Mesorhabditinae</taxon>
        <taxon>Mesorhabditis</taxon>
    </lineage>
</organism>
<dbReference type="Proteomes" id="UP001177023">
    <property type="component" value="Unassembled WGS sequence"/>
</dbReference>
<evidence type="ECO:0000256" key="11">
    <source>
        <dbReference type="PIRSR" id="PIRSR605002-2"/>
    </source>
</evidence>
<dbReference type="InterPro" id="IPR036412">
    <property type="entry name" value="HAD-like_sf"/>
</dbReference>
<dbReference type="PANTHER" id="PTHR10466:SF0">
    <property type="entry name" value="PHOSPHOMANNOMUTASE"/>
    <property type="match status" value="1"/>
</dbReference>
<evidence type="ECO:0000256" key="2">
    <source>
        <dbReference type="ARBA" id="ARBA00004699"/>
    </source>
</evidence>
<name>A0AA36CT77_9BILA</name>
<dbReference type="GO" id="GO:0046872">
    <property type="term" value="F:metal ion binding"/>
    <property type="evidence" value="ECO:0007669"/>
    <property type="project" value="UniProtKB-KW"/>
</dbReference>
<evidence type="ECO:0000256" key="9">
    <source>
        <dbReference type="ARBA" id="ARBA00023235"/>
    </source>
</evidence>
<comment type="catalytic activity">
    <reaction evidence="13">
        <text>alpha-D-mannose 1-phosphate = D-mannose 6-phosphate</text>
        <dbReference type="Rhea" id="RHEA:11140"/>
        <dbReference type="ChEBI" id="CHEBI:58409"/>
        <dbReference type="ChEBI" id="CHEBI:58735"/>
        <dbReference type="EC" id="5.4.2.8"/>
    </reaction>
</comment>
<feature type="binding site" evidence="11">
    <location>
        <position position="143"/>
    </location>
    <ligand>
        <name>alpha-D-mannose 1-phosphate</name>
        <dbReference type="ChEBI" id="CHEBI:58409"/>
    </ligand>
</feature>
<protein>
    <recommendedName>
        <fullName evidence="5 13">Phosphomannomutase</fullName>
        <ecNumber evidence="5 13">5.4.2.8</ecNumber>
    </recommendedName>
</protein>
<comment type="caution">
    <text evidence="14">The sequence shown here is derived from an EMBL/GenBank/DDBJ whole genome shotgun (WGS) entry which is preliminary data.</text>
</comment>
<dbReference type="SUPFAM" id="SSF56784">
    <property type="entry name" value="HAD-like"/>
    <property type="match status" value="1"/>
</dbReference>
<comment type="subcellular location">
    <subcellularLocation>
        <location evidence="1 13">Cytoplasm</location>
    </subcellularLocation>
</comment>
<dbReference type="Pfam" id="PF03332">
    <property type="entry name" value="PMM"/>
    <property type="match status" value="1"/>
</dbReference>
<accession>A0AA36CT77</accession>
<dbReference type="SFLD" id="SFLDG01143">
    <property type="entry name" value="C2.B.3:_Phosphomannomutase_Lik"/>
    <property type="match status" value="1"/>
</dbReference>
<feature type="binding site" evidence="12">
    <location>
        <position position="224"/>
    </location>
    <ligand>
        <name>Mg(2+)</name>
        <dbReference type="ChEBI" id="CHEBI:18420"/>
        <label>1</label>
    </ligand>
</feature>
<dbReference type="SFLD" id="SFLDF00445">
    <property type="entry name" value="alpha-phosphomannomutase"/>
    <property type="match status" value="1"/>
</dbReference>
<feature type="binding site" evidence="11">
    <location>
        <position position="125"/>
    </location>
    <ligand>
        <name>alpha-D-mannose 1-phosphate</name>
        <dbReference type="ChEBI" id="CHEBI:58409"/>
    </ligand>
</feature>
<feature type="non-terminal residue" evidence="14">
    <location>
        <position position="1"/>
    </location>
</feature>
<dbReference type="InterPro" id="IPR006379">
    <property type="entry name" value="HAD-SF_hydro_IIB"/>
</dbReference>
<evidence type="ECO:0000256" key="6">
    <source>
        <dbReference type="ARBA" id="ARBA00022490"/>
    </source>
</evidence>
<comment type="cofactor">
    <cofactor evidence="12">
        <name>Mg(2+)</name>
        <dbReference type="ChEBI" id="CHEBI:18420"/>
    </cofactor>
</comment>
<dbReference type="PANTHER" id="PTHR10466">
    <property type="entry name" value="PHOSPHOMANNOMUTASE"/>
    <property type="match status" value="1"/>
</dbReference>
<dbReference type="EMBL" id="CATQJA010002631">
    <property type="protein sequence ID" value="CAJ0574593.1"/>
    <property type="molecule type" value="Genomic_DNA"/>
</dbReference>
<dbReference type="InterPro" id="IPR043169">
    <property type="entry name" value="PMM_cap"/>
</dbReference>
<dbReference type="AlphaFoldDB" id="A0AA36CT77"/>
<comment type="subunit">
    <text evidence="4 13">Homodimer.</text>
</comment>
<feature type="binding site" evidence="11">
    <location>
        <position position="183"/>
    </location>
    <ligand>
        <name>alpha-D-mannose 1-phosphate</name>
        <dbReference type="ChEBI" id="CHEBI:58409"/>
    </ligand>
</feature>
<feature type="binding site" evidence="11">
    <location>
        <position position="136"/>
    </location>
    <ligand>
        <name>alpha-D-mannose 1-phosphate</name>
        <dbReference type="ChEBI" id="CHEBI:58409"/>
    </ligand>
</feature>
<feature type="binding site" evidence="11">
    <location>
        <position position="181"/>
    </location>
    <ligand>
        <name>alpha-D-mannose 1-phosphate</name>
        <dbReference type="ChEBI" id="CHEBI:58409"/>
    </ligand>
</feature>
<evidence type="ECO:0000256" key="10">
    <source>
        <dbReference type="PIRSR" id="PIRSR605002-1"/>
    </source>
</evidence>
<evidence type="ECO:0000256" key="12">
    <source>
        <dbReference type="PIRSR" id="PIRSR605002-3"/>
    </source>
</evidence>
<dbReference type="CDD" id="cd02585">
    <property type="entry name" value="HAD_PMM"/>
    <property type="match status" value="1"/>
</dbReference>
<comment type="similarity">
    <text evidence="3 13">Belongs to the eukaryotic PMM family.</text>
</comment>
<sequence>MGKTLLLFDVDGTLTAARKDITSEMKEFLANIRSSGTQLAVVGGSDLNKIAEQLAGQDLDHLLQQFDYVFAENGVVGYHGNEAYPVHKIQTRLGEDKLQDLINFVLEYFSKLRLPVKRGNFVEFRNGMINFSPIGRSCTHEERADFVVYDNQHKIREQFVKILEEKFASYGLTFAIGGQISVDVYPTGWDKTFCLRYLEKEFDSIHFFGDRTMPGGNDHAIYIDNRVTGHAVEGPMDTISQVETVLKSSS</sequence>
<keyword evidence="7 12" id="KW-0479">Metal-binding</keyword>
<dbReference type="InterPro" id="IPR005002">
    <property type="entry name" value="PMM"/>
</dbReference>
<feature type="active site" description="Nucleophile" evidence="10">
    <location>
        <position position="9"/>
    </location>
</feature>
<dbReference type="SFLD" id="SFLDG01140">
    <property type="entry name" value="C2.B:_Phosphomannomutase_and_P"/>
    <property type="match status" value="1"/>
</dbReference>
<feature type="binding site" evidence="11">
    <location>
        <position position="18"/>
    </location>
    <ligand>
        <name>alpha-D-mannose 1-phosphate</name>
        <dbReference type="ChEBI" id="CHEBI:58409"/>
    </ligand>
</feature>
<evidence type="ECO:0000313" key="14">
    <source>
        <dbReference type="EMBL" id="CAJ0574593.1"/>
    </source>
</evidence>
<evidence type="ECO:0000313" key="15">
    <source>
        <dbReference type="Proteomes" id="UP001177023"/>
    </source>
</evidence>
<keyword evidence="15" id="KW-1185">Reference proteome</keyword>
<dbReference type="Gene3D" id="3.30.1240.20">
    <property type="match status" value="1"/>
</dbReference>
<evidence type="ECO:0000256" key="1">
    <source>
        <dbReference type="ARBA" id="ARBA00004496"/>
    </source>
</evidence>
<feature type="binding site" evidence="12">
    <location>
        <position position="11"/>
    </location>
    <ligand>
        <name>Mg(2+)</name>
        <dbReference type="ChEBI" id="CHEBI:18420"/>
        <label>1</label>
    </ligand>
</feature>
<gene>
    <name evidence="14" type="ORF">MSPICULIGERA_LOCUS12925</name>
</gene>
<evidence type="ECO:0000256" key="7">
    <source>
        <dbReference type="ARBA" id="ARBA00022723"/>
    </source>
</evidence>
<dbReference type="EC" id="5.4.2.8" evidence="5 13"/>
<proteinExistence type="inferred from homology"/>
<evidence type="ECO:0000256" key="5">
    <source>
        <dbReference type="ARBA" id="ARBA00012730"/>
    </source>
</evidence>
<evidence type="ECO:0000256" key="13">
    <source>
        <dbReference type="RuleBase" id="RU361118"/>
    </source>
</evidence>